<dbReference type="PANTHER" id="PTHR46972">
    <property type="entry name" value="MONOOXYGENASE ASQM-RELATED"/>
    <property type="match status" value="1"/>
</dbReference>
<keyword evidence="2" id="KW-0274">FAD</keyword>
<keyword evidence="4 6" id="KW-0503">Monooxygenase</keyword>
<dbReference type="SUPFAM" id="SSF51905">
    <property type="entry name" value="FAD/NAD(P)-binding domain"/>
    <property type="match status" value="1"/>
</dbReference>
<dbReference type="Pfam" id="PF01494">
    <property type="entry name" value="FAD_binding_3"/>
    <property type="match status" value="1"/>
</dbReference>
<feature type="domain" description="FAD-binding" evidence="5">
    <location>
        <begin position="5"/>
        <end position="321"/>
    </location>
</feature>
<proteinExistence type="predicted"/>
<dbReference type="OrthoDB" id="655030at2759"/>
<organism evidence="6 7">
    <name type="scientific">Hondaea fermentalgiana</name>
    <dbReference type="NCBI Taxonomy" id="2315210"/>
    <lineage>
        <taxon>Eukaryota</taxon>
        <taxon>Sar</taxon>
        <taxon>Stramenopiles</taxon>
        <taxon>Bigyra</taxon>
        <taxon>Labyrinthulomycetes</taxon>
        <taxon>Thraustochytrida</taxon>
        <taxon>Thraustochytriidae</taxon>
        <taxon>Hondaea</taxon>
    </lineage>
</organism>
<dbReference type="PRINTS" id="PR00420">
    <property type="entry name" value="RNGMNOXGNASE"/>
</dbReference>
<name>A0A2R5GJB9_9STRA</name>
<evidence type="ECO:0000256" key="4">
    <source>
        <dbReference type="ARBA" id="ARBA00023033"/>
    </source>
</evidence>
<keyword evidence="3" id="KW-0560">Oxidoreductase</keyword>
<dbReference type="InParanoid" id="A0A2R5GJB9"/>
<dbReference type="GO" id="GO:0004497">
    <property type="term" value="F:monooxygenase activity"/>
    <property type="evidence" value="ECO:0007669"/>
    <property type="project" value="UniProtKB-KW"/>
</dbReference>
<keyword evidence="1" id="KW-0285">Flavoprotein</keyword>
<keyword evidence="7" id="KW-1185">Reference proteome</keyword>
<dbReference type="PANTHER" id="PTHR46972:SF1">
    <property type="entry name" value="FAD DEPENDENT OXIDOREDUCTASE DOMAIN-CONTAINING PROTEIN"/>
    <property type="match status" value="1"/>
</dbReference>
<evidence type="ECO:0000256" key="1">
    <source>
        <dbReference type="ARBA" id="ARBA00022630"/>
    </source>
</evidence>
<dbReference type="InterPro" id="IPR036188">
    <property type="entry name" value="FAD/NAD-bd_sf"/>
</dbReference>
<sequence>MKHERTRVAVVGGGIGGLSLARLLQLAEAEVEVTVYEAEEGPDARPQGGYLDLHSYTGQRALREARLYDAFMERIEVNQDALTIMDQNLDVIYKDEGDGSRPEIDRAKLRQLLLDAVVPNTIRWGSKLRAVTGPSHSDGPIELHFADGSVEEADVVVGADGAWSKVRQVLTDAKPEYTGVSFVDAVYLCNNVDTSFLRKGTLFALDTEGHAALGHIDAKSAHIYFAQKVPKGSCTVASAQTIVSSWALPMRALASSKPACATVRPIDTLPPGLTWTRDEPWKARVALIGDAAHLMTPFAGEGANLALADATDLSRVLIRAISLHEDLGKSISNFEKYTLWPRSHEAARESKANLETFFFKGNDAHGIARWMKSMFSLRSMVSMAFSYMRNLLWWCWGYDYFY</sequence>
<evidence type="ECO:0000256" key="2">
    <source>
        <dbReference type="ARBA" id="ARBA00022827"/>
    </source>
</evidence>
<dbReference type="EMBL" id="BEYU01000086">
    <property type="protein sequence ID" value="GBG30977.1"/>
    <property type="molecule type" value="Genomic_DNA"/>
</dbReference>
<accession>A0A2R5GJB9</accession>
<protein>
    <submittedName>
        <fullName evidence="6">Monooxygenase asqM</fullName>
    </submittedName>
</protein>
<dbReference type="AlphaFoldDB" id="A0A2R5GJB9"/>
<reference evidence="6 7" key="1">
    <citation type="submission" date="2017-12" db="EMBL/GenBank/DDBJ databases">
        <title>Sequencing, de novo assembly and annotation of complete genome of a new Thraustochytrid species, strain FCC1311.</title>
        <authorList>
            <person name="Sedici K."/>
            <person name="Godart F."/>
            <person name="Aiese Cigliano R."/>
            <person name="Sanseverino W."/>
            <person name="Barakat M."/>
            <person name="Ortet P."/>
            <person name="Marechal E."/>
            <person name="Cagnac O."/>
            <person name="Amato A."/>
        </authorList>
    </citation>
    <scope>NUCLEOTIDE SEQUENCE [LARGE SCALE GENOMIC DNA]</scope>
</reference>
<evidence type="ECO:0000313" key="6">
    <source>
        <dbReference type="EMBL" id="GBG30977.1"/>
    </source>
</evidence>
<dbReference type="GO" id="GO:0071949">
    <property type="term" value="F:FAD binding"/>
    <property type="evidence" value="ECO:0007669"/>
    <property type="project" value="InterPro"/>
</dbReference>
<gene>
    <name evidence="6" type="ORF">FCC1311_071982</name>
</gene>
<comment type="caution">
    <text evidence="6">The sequence shown here is derived from an EMBL/GenBank/DDBJ whole genome shotgun (WGS) entry which is preliminary data.</text>
</comment>
<dbReference type="Gene3D" id="3.50.50.60">
    <property type="entry name" value="FAD/NAD(P)-binding domain"/>
    <property type="match status" value="1"/>
</dbReference>
<evidence type="ECO:0000256" key="3">
    <source>
        <dbReference type="ARBA" id="ARBA00023002"/>
    </source>
</evidence>
<evidence type="ECO:0000259" key="5">
    <source>
        <dbReference type="Pfam" id="PF01494"/>
    </source>
</evidence>
<dbReference type="InterPro" id="IPR002938">
    <property type="entry name" value="FAD-bd"/>
</dbReference>
<dbReference type="Proteomes" id="UP000241890">
    <property type="component" value="Unassembled WGS sequence"/>
</dbReference>
<evidence type="ECO:0000313" key="7">
    <source>
        <dbReference type="Proteomes" id="UP000241890"/>
    </source>
</evidence>